<comment type="caution">
    <text evidence="2">The sequence shown here is derived from an EMBL/GenBank/DDBJ whole genome shotgun (WGS) entry which is preliminary data.</text>
</comment>
<dbReference type="RefSeq" id="WP_067136155.1">
    <property type="nucleotide sequence ID" value="NZ_JBFACD010000033.1"/>
</dbReference>
<reference evidence="2 3" key="1">
    <citation type="submission" date="2015-10" db="EMBL/GenBank/DDBJ databases">
        <title>Draft genome sequence of Streptomyces yokosukanensis DSM 40224, type strain for the species Streptomyces yokosukanensis.</title>
        <authorList>
            <person name="Ruckert C."/>
            <person name="Winkler A."/>
            <person name="Kalinowski J."/>
            <person name="Kampfer P."/>
            <person name="Glaeser S."/>
        </authorList>
    </citation>
    <scope>NUCLEOTIDE SEQUENCE [LARGE SCALE GENOMIC DNA]</scope>
    <source>
        <strain evidence="2 3">DSM 40224</strain>
    </source>
</reference>
<name>A0A101NTR7_9ACTN</name>
<dbReference type="OrthoDB" id="3307568at2"/>
<dbReference type="AlphaFoldDB" id="A0A101NTR7"/>
<evidence type="ECO:0000313" key="2">
    <source>
        <dbReference type="EMBL" id="KUM99064.1"/>
    </source>
</evidence>
<evidence type="ECO:0000313" key="3">
    <source>
        <dbReference type="Proteomes" id="UP000053127"/>
    </source>
</evidence>
<dbReference type="Proteomes" id="UP000053127">
    <property type="component" value="Unassembled WGS sequence"/>
</dbReference>
<evidence type="ECO:0000256" key="1">
    <source>
        <dbReference type="SAM" id="MobiDB-lite"/>
    </source>
</evidence>
<dbReference type="EMBL" id="LMWN01000072">
    <property type="protein sequence ID" value="KUM99064.1"/>
    <property type="molecule type" value="Genomic_DNA"/>
</dbReference>
<evidence type="ECO:0008006" key="4">
    <source>
        <dbReference type="Google" id="ProtNLM"/>
    </source>
</evidence>
<sequence length="629" mass="64417">MGVILWYRVTFPTLNITVSNDVSGGLILSDAEITVTYGLGQPGAFSIHLAALPLSAQRKLSTALAGARGDRVGGVEVEITLGYLESPGSRKPVLKGRVDGMTVSRRDTQLGVLLTGFEEAAFQLVTTKELGEGEGTTGLAHYSRQEVTPAEAAEEIVGKARAELCARATPTGSRREITLDAPNAFVMLQQLAGRFDAELLVQDGTVQFGQAVTSPPSGPGQALPSDPSAALAALSGEDALIAPDGGGTARLAALVPVQASTAGTLRVMNDLPEQTSVGAFDFTVLGMPALRAGQLVAASVDGYQNPLKGYRIIQLTHSFSPRDGYVCTGRAAVFTSDTGIGAAIGSGGGKSNRKNTEAAREGSPFAIADAIAGRIRDARTVSPSVDAGQIRSAKPDRRSADVAYGQGDAPAAVSPSVDLVVDEHGPVLHDKPLAAAFAWHKVGLSVPVYEGMRALLNDVRGSRDDSVVTGFLWANDPSMDRPRAKAGDWWLCLPTGLSAGPDPRPEGKGVNDLTAADGRRVVEAVGLKLTVGTSACSAVGERPAEGTAEEFLLSHSSGTEVRIDRDGNVAVTSKNGKATVTAGPASVTVGDSGVAVKVGGASVTVDADKVAVSAGGASLTVGQGKVAIG</sequence>
<accession>A0A101NTR7</accession>
<dbReference type="STRING" id="67386.AQI95_41010"/>
<keyword evidence="3" id="KW-1185">Reference proteome</keyword>
<gene>
    <name evidence="2" type="ORF">AQI95_41010</name>
</gene>
<protein>
    <recommendedName>
        <fullName evidence="4">Gp5/Type VI secretion system Vgr protein OB-fold domain-containing protein</fullName>
    </recommendedName>
</protein>
<proteinExistence type="predicted"/>
<organism evidence="2 3">
    <name type="scientific">Streptomyces yokosukanensis</name>
    <dbReference type="NCBI Taxonomy" id="67386"/>
    <lineage>
        <taxon>Bacteria</taxon>
        <taxon>Bacillati</taxon>
        <taxon>Actinomycetota</taxon>
        <taxon>Actinomycetes</taxon>
        <taxon>Kitasatosporales</taxon>
        <taxon>Streptomycetaceae</taxon>
        <taxon>Streptomyces</taxon>
    </lineage>
</organism>
<feature type="region of interest" description="Disordered" evidence="1">
    <location>
        <begin position="382"/>
        <end position="402"/>
    </location>
</feature>